<evidence type="ECO:0000313" key="1">
    <source>
        <dbReference type="EMBL" id="MBO0454472.1"/>
    </source>
</evidence>
<dbReference type="NCBIfam" id="TIGR01784">
    <property type="entry name" value="T_den_put_tspse"/>
    <property type="match status" value="1"/>
</dbReference>
<dbReference type="InterPro" id="IPR010106">
    <property type="entry name" value="RpnA"/>
</dbReference>
<sequence length="259" mass="30556">MQKFLPTNDLLFKKFLTSEDSQHILKAFVKDLLGIEFKSLKPKQTYHIDSYIENYEKQQKEAKKEKKVLYTEVDVLAEADDGSRTTIECQVQNQDYFNARALFYLTEAYRAPFGRKPNSKEKESNYSSLYPAYGINIVDFYPASKDANALQRYHLLEEQSYTPFVNDEGKELLILCFLSLRNKNIDRTSAAYHWQFFLKEGEVLENAPEYIKEAKQKVDYHNLERSEQTMIMKMEKAEATFKAIVWRSGKRWKKESREV</sequence>
<protein>
    <submittedName>
        <fullName evidence="1">Rpn family recombination-promoting nuclease/putative transposase</fullName>
    </submittedName>
</protein>
<reference evidence="1 2" key="1">
    <citation type="submission" date="2021-03" db="EMBL/GenBank/DDBJ databases">
        <title>Enterococcal diversity collection.</title>
        <authorList>
            <person name="Gilmore M.S."/>
            <person name="Schwartzman J."/>
            <person name="Van Tyne D."/>
            <person name="Martin M."/>
            <person name="Earl A.M."/>
            <person name="Manson A.L."/>
            <person name="Straub T."/>
            <person name="Salamzade R."/>
            <person name="Saavedra J."/>
            <person name="Lebreton F."/>
            <person name="Prichula J."/>
            <person name="Schaufler K."/>
            <person name="Gaca A."/>
            <person name="Sgardioli B."/>
            <person name="Wagenaar J."/>
            <person name="Strong T."/>
        </authorList>
    </citation>
    <scope>NUCLEOTIDE SEQUENCE [LARGE SCALE GENOMIC DNA]</scope>
    <source>
        <strain evidence="1 2">MJM16</strain>
    </source>
</reference>
<gene>
    <name evidence="1" type="ORF">JZO85_19615</name>
</gene>
<dbReference type="Pfam" id="PF12784">
    <property type="entry name" value="PDDEXK_2"/>
    <property type="match status" value="1"/>
</dbReference>
<dbReference type="Proteomes" id="UP000664495">
    <property type="component" value="Unassembled WGS sequence"/>
</dbReference>
<name>A0ABS3HN96_9ENTE</name>
<dbReference type="EMBL" id="JAFLVR010000062">
    <property type="protein sequence ID" value="MBO0454472.1"/>
    <property type="molecule type" value="Genomic_DNA"/>
</dbReference>
<keyword evidence="2" id="KW-1185">Reference proteome</keyword>
<organism evidence="1 2">
    <name type="scientific">Candidatus Enterococcus murrayae</name>
    <dbReference type="NCBI Taxonomy" id="2815321"/>
    <lineage>
        <taxon>Bacteria</taxon>
        <taxon>Bacillati</taxon>
        <taxon>Bacillota</taxon>
        <taxon>Bacilli</taxon>
        <taxon>Lactobacillales</taxon>
        <taxon>Enterococcaceae</taxon>
        <taxon>Enterococcus</taxon>
    </lineage>
</organism>
<accession>A0ABS3HN96</accession>
<dbReference type="RefSeq" id="WP_207110208.1">
    <property type="nucleotide sequence ID" value="NZ_JAFLVR010000062.1"/>
</dbReference>
<comment type="caution">
    <text evidence="1">The sequence shown here is derived from an EMBL/GenBank/DDBJ whole genome shotgun (WGS) entry which is preliminary data.</text>
</comment>
<proteinExistence type="predicted"/>
<evidence type="ECO:0000313" key="2">
    <source>
        <dbReference type="Proteomes" id="UP000664495"/>
    </source>
</evidence>